<comment type="similarity">
    <text evidence="1 6">Belongs to the methyltransferase superfamily. RsmH family.</text>
</comment>
<evidence type="ECO:0000313" key="8">
    <source>
        <dbReference type="Proteomes" id="UP000768471"/>
    </source>
</evidence>
<evidence type="ECO:0000256" key="3">
    <source>
        <dbReference type="ARBA" id="ARBA00022603"/>
    </source>
</evidence>
<keyword evidence="5 6" id="KW-0949">S-adenosyl-L-methionine</keyword>
<dbReference type="PIRSF" id="PIRSF004486">
    <property type="entry name" value="MraW"/>
    <property type="match status" value="1"/>
</dbReference>
<dbReference type="SUPFAM" id="SSF81799">
    <property type="entry name" value="Putative methyltransferase TM0872, insert domain"/>
    <property type="match status" value="1"/>
</dbReference>
<feature type="binding site" evidence="6">
    <location>
        <begin position="36"/>
        <end position="38"/>
    </location>
    <ligand>
        <name>S-adenosyl-L-methionine</name>
        <dbReference type="ChEBI" id="CHEBI:59789"/>
    </ligand>
</feature>
<dbReference type="Gene3D" id="1.10.150.170">
    <property type="entry name" value="Putative methyltransferase TM0872, insert domain"/>
    <property type="match status" value="1"/>
</dbReference>
<keyword evidence="8" id="KW-1185">Reference proteome</keyword>
<dbReference type="Proteomes" id="UP000768471">
    <property type="component" value="Unassembled WGS sequence"/>
</dbReference>
<keyword evidence="4 6" id="KW-0808">Transferase</keyword>
<feature type="binding site" evidence="6">
    <location>
        <position position="103"/>
    </location>
    <ligand>
        <name>S-adenosyl-L-methionine</name>
        <dbReference type="ChEBI" id="CHEBI:59789"/>
    </ligand>
</feature>
<dbReference type="PANTHER" id="PTHR11265">
    <property type="entry name" value="S-ADENOSYL-METHYLTRANSFERASE MRAW"/>
    <property type="match status" value="1"/>
</dbReference>
<evidence type="ECO:0000256" key="6">
    <source>
        <dbReference type="HAMAP-Rule" id="MF_01007"/>
    </source>
</evidence>
<dbReference type="EC" id="2.1.1.199" evidence="6"/>
<comment type="catalytic activity">
    <reaction evidence="6">
        <text>cytidine(1402) in 16S rRNA + S-adenosyl-L-methionine = N(4)-methylcytidine(1402) in 16S rRNA + S-adenosyl-L-homocysteine + H(+)</text>
        <dbReference type="Rhea" id="RHEA:42928"/>
        <dbReference type="Rhea" id="RHEA-COMP:10286"/>
        <dbReference type="Rhea" id="RHEA-COMP:10287"/>
        <dbReference type="ChEBI" id="CHEBI:15378"/>
        <dbReference type="ChEBI" id="CHEBI:57856"/>
        <dbReference type="ChEBI" id="CHEBI:59789"/>
        <dbReference type="ChEBI" id="CHEBI:74506"/>
        <dbReference type="ChEBI" id="CHEBI:82748"/>
        <dbReference type="EC" id="2.1.1.199"/>
    </reaction>
</comment>
<gene>
    <name evidence="6 7" type="primary">rsmH</name>
    <name evidence="7" type="ORF">H9Q10_06250</name>
</gene>
<dbReference type="InterPro" id="IPR029063">
    <property type="entry name" value="SAM-dependent_MTases_sf"/>
</dbReference>
<dbReference type="Pfam" id="PF01795">
    <property type="entry name" value="Methyltransf_5"/>
    <property type="match status" value="1"/>
</dbReference>
<organism evidence="7 8">
    <name type="scientific">Eikenella glucosivorans</name>
    <dbReference type="NCBI Taxonomy" id="2766967"/>
    <lineage>
        <taxon>Bacteria</taxon>
        <taxon>Pseudomonadati</taxon>
        <taxon>Pseudomonadota</taxon>
        <taxon>Betaproteobacteria</taxon>
        <taxon>Neisseriales</taxon>
        <taxon>Neisseriaceae</taxon>
        <taxon>Eikenella</taxon>
    </lineage>
</organism>
<keyword evidence="2 6" id="KW-0698">rRNA processing</keyword>
<proteinExistence type="inferred from homology"/>
<evidence type="ECO:0000256" key="4">
    <source>
        <dbReference type="ARBA" id="ARBA00022679"/>
    </source>
</evidence>
<dbReference type="RefSeq" id="WP_197903107.1">
    <property type="nucleotide sequence ID" value="NZ_JACSGR010000004.1"/>
</dbReference>
<feature type="binding site" evidence="6">
    <location>
        <position position="56"/>
    </location>
    <ligand>
        <name>S-adenosyl-L-methionine</name>
        <dbReference type="ChEBI" id="CHEBI:59789"/>
    </ligand>
</feature>
<dbReference type="Gene3D" id="3.40.50.150">
    <property type="entry name" value="Vaccinia Virus protein VP39"/>
    <property type="match status" value="1"/>
</dbReference>
<reference evidence="7 8" key="1">
    <citation type="submission" date="2020-09" db="EMBL/GenBank/DDBJ databases">
        <title>Eikenella S3660 sp. nov., isolated from a throat swab.</title>
        <authorList>
            <person name="Buhl M."/>
        </authorList>
    </citation>
    <scope>NUCLEOTIDE SEQUENCE [LARGE SCALE GENOMIC DNA]</scope>
    <source>
        <strain evidence="7 8">S3360</strain>
    </source>
</reference>
<protein>
    <recommendedName>
        <fullName evidence="6">Ribosomal RNA small subunit methyltransferase H</fullName>
        <ecNumber evidence="6">2.1.1.199</ecNumber>
    </recommendedName>
    <alternativeName>
        <fullName evidence="6">16S rRNA m(4)C1402 methyltransferase</fullName>
    </alternativeName>
    <alternativeName>
        <fullName evidence="6">rRNA (cytosine-N(4)-)-methyltransferase RsmH</fullName>
    </alternativeName>
</protein>
<dbReference type="HAMAP" id="MF_01007">
    <property type="entry name" value="16SrRNA_methyltr_H"/>
    <property type="match status" value="1"/>
</dbReference>
<keyword evidence="3 6" id="KW-0489">Methyltransferase</keyword>
<comment type="subcellular location">
    <subcellularLocation>
        <location evidence="6">Cytoplasm</location>
    </subcellularLocation>
</comment>
<keyword evidence="6" id="KW-0963">Cytoplasm</keyword>
<sequence length="318" mass="35510">MSRQEWAHVTVLLHEAVDALTVKPNGIYVDGTFGRGGHSRLILSKLGEHGRLVVFDKDPQAVAVARQLAETDKRVQVVHGGFAGFQVALKELGIEEIDGALFDLGVSSPQIDDAERGFSFRYDAPLDMRMDTTRGQTAAQWLAEAEEKEIREVIRDYGEERFNSQIARAIVQQRRERPIATTGQLAQLVAQVVRTRERGQDPATRTFQAVRIFINRELEEIAAVLPQASGYLKTGGRLAVIAFHSLEDRIVKQFIRRHSRPAPLPKWVMVRESERQMPPLSEIGKAQKASTEEVAANPRARSAVLRVAERTAGEFADE</sequence>
<feature type="binding site" evidence="6">
    <location>
        <position position="82"/>
    </location>
    <ligand>
        <name>S-adenosyl-L-methionine</name>
        <dbReference type="ChEBI" id="CHEBI:59789"/>
    </ligand>
</feature>
<evidence type="ECO:0000313" key="7">
    <source>
        <dbReference type="EMBL" id="MBH5329270.1"/>
    </source>
</evidence>
<evidence type="ECO:0000256" key="1">
    <source>
        <dbReference type="ARBA" id="ARBA00010396"/>
    </source>
</evidence>
<dbReference type="EMBL" id="JACSGR010000004">
    <property type="protein sequence ID" value="MBH5329270.1"/>
    <property type="molecule type" value="Genomic_DNA"/>
</dbReference>
<dbReference type="InterPro" id="IPR023397">
    <property type="entry name" value="SAM-dep_MeTrfase_MraW_recog"/>
</dbReference>
<name>A0ABS0NAH9_9NEIS</name>
<comment type="caution">
    <text evidence="7">The sequence shown here is derived from an EMBL/GenBank/DDBJ whole genome shotgun (WGS) entry which is preliminary data.</text>
</comment>
<dbReference type="InterPro" id="IPR002903">
    <property type="entry name" value="RsmH"/>
</dbReference>
<dbReference type="SUPFAM" id="SSF53335">
    <property type="entry name" value="S-adenosyl-L-methionine-dependent methyltransferases"/>
    <property type="match status" value="1"/>
</dbReference>
<feature type="binding site" evidence="6">
    <location>
        <position position="110"/>
    </location>
    <ligand>
        <name>S-adenosyl-L-methionine</name>
        <dbReference type="ChEBI" id="CHEBI:59789"/>
    </ligand>
</feature>
<dbReference type="PANTHER" id="PTHR11265:SF0">
    <property type="entry name" value="12S RRNA N4-METHYLCYTIDINE METHYLTRANSFERASE"/>
    <property type="match status" value="1"/>
</dbReference>
<comment type="function">
    <text evidence="6">Specifically methylates the N4 position of cytidine in position 1402 (C1402) of 16S rRNA.</text>
</comment>
<evidence type="ECO:0000256" key="5">
    <source>
        <dbReference type="ARBA" id="ARBA00022691"/>
    </source>
</evidence>
<accession>A0ABS0NAH9</accession>
<dbReference type="NCBIfam" id="TIGR00006">
    <property type="entry name" value="16S rRNA (cytosine(1402)-N(4))-methyltransferase RsmH"/>
    <property type="match status" value="1"/>
</dbReference>
<evidence type="ECO:0000256" key="2">
    <source>
        <dbReference type="ARBA" id="ARBA00022552"/>
    </source>
</evidence>